<evidence type="ECO:0000313" key="4">
    <source>
        <dbReference type="Proteomes" id="UP000186400"/>
    </source>
</evidence>
<gene>
    <name evidence="3" type="ORF">SAMN05920897_1402</name>
</gene>
<accession>A0A1N6Y5M2</accession>
<sequence>MKQTRDVEIVRHEYHSPQDMQSKTVTSGRNVINEFQQVPLKVYPMRWVPWKSEYLPYLLDGEYIICSQGSINWHAVHAGNQPQIQTHEIAGLPDFGNGYVLSPLRPGWLHVRRTEPGGRVLWYEYQVRDDGTLRVCQWSDNEIGSDYRVPRGHITDHIPVSYNNEYQIAYSEVQWSWALYERMENDAGLRSTHMHELTQETVSFNSQEYELQQTNDTAVFLNANPVERPIRRDDLHELPDNGCIAGLIDPFSIADAIEWDLNDAWLQMVAFVQSLRLGVDPRHIEHILRDSKEGLPDLSGLQPEATLRAQFESLHNISIMMYQTGFGTAESEDKIGKYLDRSRMEILLGKQDRARLREQIAEKRDMLLTFLQSELYSNHAILYCESTAERIACGKQRVMWHHMPLVKTPYHEDMILELAEDLPNGGDDPGIAYLRNILDGQADVSALFSAEMEFDLETEMEGATAIDDDGNPPNIEELVLTAINTFDTILGLTSQLVEDFPTYKAVQLQWLNTAVFRGIDSRPLPLFEHVSLAELIDASAEPVLRNGKNVFRFTELPDNMDFVHTPRGMLDTKQISTARMIQQAYKRNPTKIERAIGKLVTNPRWLTFMAGVSYVNLGFVLLNSATTDYTKENGYLLGMRQSIAFFNAFAGAWGATYTLKQARAGQLAAEKVVFKTKLFFAGGSFLSAGVSGMDAYISFSENNYEAGLLFGTSAVISVVLGVGLLVASWPTLLIAALVLGAVGTSVWAGFLEYSPLERFANNFLLRDYGRRVLWIFGSKIQPPDTPTPWRSLNAHHQRRDELIADNFARFREFPKAEKDLMDVIFGVHLTLEPEWVVAYSKWWNPVTAEGMQRVTVRIRILSFDPQFSRVENPKLRVYYNRGMLPLTQPHPEGVDAVSGAAADYSDSIYIELGAEAEIHYEPQDGVMVASLEYIIPLESLDLDQSPRVLFTMRYRYNERIHFPSPENGQGRYIGIISHVRKIRTQQVDPGAALGTLIAESMLYAPDTQVGTLSQLQEPETWRLL</sequence>
<evidence type="ECO:0000313" key="3">
    <source>
        <dbReference type="EMBL" id="SIR09844.1"/>
    </source>
</evidence>
<protein>
    <recommendedName>
        <fullName evidence="2">Toxin VasX N-terminal region domain-containing protein</fullName>
    </recommendedName>
</protein>
<dbReference type="AlphaFoldDB" id="A0A1N6Y5M2"/>
<dbReference type="STRING" id="159291.SAMN05920897_1402"/>
<feature type="transmembrane region" description="Helical" evidence="1">
    <location>
        <begin position="605"/>
        <end position="622"/>
    </location>
</feature>
<keyword evidence="1" id="KW-0812">Transmembrane</keyword>
<feature type="transmembrane region" description="Helical" evidence="1">
    <location>
        <begin position="679"/>
        <end position="699"/>
    </location>
</feature>
<feature type="transmembrane region" description="Helical" evidence="1">
    <location>
        <begin position="706"/>
        <end position="726"/>
    </location>
</feature>
<evidence type="ECO:0000256" key="1">
    <source>
        <dbReference type="SAM" id="Phobius"/>
    </source>
</evidence>
<name>A0A1N6Y5M2_9SPIO</name>
<dbReference type="OrthoDB" id="1187928at2"/>
<feature type="transmembrane region" description="Helical" evidence="1">
    <location>
        <begin position="732"/>
        <end position="751"/>
    </location>
</feature>
<reference evidence="4" key="1">
    <citation type="submission" date="2017-01" db="EMBL/GenBank/DDBJ databases">
        <authorList>
            <person name="Varghese N."/>
            <person name="Submissions S."/>
        </authorList>
    </citation>
    <scope>NUCLEOTIDE SEQUENCE [LARGE SCALE GENOMIC DNA]</scope>
    <source>
        <strain evidence="4">ASpG1</strain>
    </source>
</reference>
<dbReference type="Proteomes" id="UP000186400">
    <property type="component" value="Unassembled WGS sequence"/>
</dbReference>
<feature type="domain" description="Toxin VasX N-terminal region" evidence="2">
    <location>
        <begin position="90"/>
        <end position="198"/>
    </location>
</feature>
<dbReference type="InterPro" id="IPR046864">
    <property type="entry name" value="VasX_N"/>
</dbReference>
<dbReference type="CDD" id="cd20705">
    <property type="entry name" value="MIX_I"/>
    <property type="match status" value="1"/>
</dbReference>
<evidence type="ECO:0000259" key="2">
    <source>
        <dbReference type="Pfam" id="PF20249"/>
    </source>
</evidence>
<dbReference type="Pfam" id="PF20249">
    <property type="entry name" value="VasX_N"/>
    <property type="match status" value="1"/>
</dbReference>
<feature type="transmembrane region" description="Helical" evidence="1">
    <location>
        <begin position="643"/>
        <end position="659"/>
    </location>
</feature>
<keyword evidence="1" id="KW-0472">Membrane</keyword>
<keyword evidence="1" id="KW-1133">Transmembrane helix</keyword>
<organism evidence="3 4">
    <name type="scientific">Alkalispirochaeta americana</name>
    <dbReference type="NCBI Taxonomy" id="159291"/>
    <lineage>
        <taxon>Bacteria</taxon>
        <taxon>Pseudomonadati</taxon>
        <taxon>Spirochaetota</taxon>
        <taxon>Spirochaetia</taxon>
        <taxon>Spirochaetales</taxon>
        <taxon>Spirochaetaceae</taxon>
        <taxon>Alkalispirochaeta</taxon>
    </lineage>
</organism>
<dbReference type="RefSeq" id="WP_076489998.1">
    <property type="nucleotide sequence ID" value="NZ_FTMS01000040.1"/>
</dbReference>
<keyword evidence="4" id="KW-1185">Reference proteome</keyword>
<dbReference type="EMBL" id="FTMS01000040">
    <property type="protein sequence ID" value="SIR09844.1"/>
    <property type="molecule type" value="Genomic_DNA"/>
</dbReference>
<proteinExistence type="predicted"/>